<dbReference type="Proteomes" id="UP000647416">
    <property type="component" value="Unassembled WGS sequence"/>
</dbReference>
<feature type="region of interest" description="Disordered" evidence="2">
    <location>
        <begin position="121"/>
        <end position="145"/>
    </location>
</feature>
<comment type="caution">
    <text evidence="3">The sequence shown here is derived from an EMBL/GenBank/DDBJ whole genome shotgun (WGS) entry which is preliminary data.</text>
</comment>
<keyword evidence="4" id="KW-1185">Reference proteome</keyword>
<dbReference type="EMBL" id="JACRTE010000003">
    <property type="protein sequence ID" value="MBC8596050.1"/>
    <property type="molecule type" value="Genomic_DNA"/>
</dbReference>
<dbReference type="Pfam" id="PF03780">
    <property type="entry name" value="Asp23"/>
    <property type="match status" value="1"/>
</dbReference>
<organism evidence="3 4">
    <name type="scientific">Qingrenia yutianensis</name>
    <dbReference type="NCBI Taxonomy" id="2763676"/>
    <lineage>
        <taxon>Bacteria</taxon>
        <taxon>Bacillati</taxon>
        <taxon>Bacillota</taxon>
        <taxon>Clostridia</taxon>
        <taxon>Eubacteriales</taxon>
        <taxon>Oscillospiraceae</taxon>
        <taxon>Qingrenia</taxon>
    </lineage>
</organism>
<evidence type="ECO:0000313" key="3">
    <source>
        <dbReference type="EMBL" id="MBC8596050.1"/>
    </source>
</evidence>
<evidence type="ECO:0000313" key="4">
    <source>
        <dbReference type="Proteomes" id="UP000647416"/>
    </source>
</evidence>
<dbReference type="PANTHER" id="PTHR34297:SF2">
    <property type="entry name" value="ASP23_GLS24 FAMILY ENVELOPE STRESS RESPONSE PROTEIN"/>
    <property type="match status" value="1"/>
</dbReference>
<sequence length="145" mass="15621">MDKTYEVNENSGNVKISDEVIATIAQIAANEVDGIIGTGSSFAGEIKQILSKKAPAGKGVKVVTENGEVTVDISVVVEYGAKIPAVSWELQENVKKNVESMTGLSVRKVNIHVVGIEVKEEEKEEIKEEKSETDAETTAETTEEN</sequence>
<dbReference type="AlphaFoldDB" id="A0A926FD22"/>
<dbReference type="InterPro" id="IPR005531">
    <property type="entry name" value="Asp23"/>
</dbReference>
<comment type="similarity">
    <text evidence="1">Belongs to the asp23 family.</text>
</comment>
<evidence type="ECO:0000256" key="2">
    <source>
        <dbReference type="SAM" id="MobiDB-lite"/>
    </source>
</evidence>
<name>A0A926FD22_9FIRM</name>
<accession>A0A926FD22</accession>
<dbReference type="RefSeq" id="WP_262431611.1">
    <property type="nucleotide sequence ID" value="NZ_JACRTE010000003.1"/>
</dbReference>
<dbReference type="PANTHER" id="PTHR34297">
    <property type="entry name" value="HYPOTHETICAL CYTOSOLIC PROTEIN-RELATED"/>
    <property type="match status" value="1"/>
</dbReference>
<protein>
    <submittedName>
        <fullName evidence="3">Asp23/Gls24 family envelope stress response protein</fullName>
    </submittedName>
</protein>
<feature type="compositionally biased region" description="Acidic residues" evidence="2">
    <location>
        <begin position="134"/>
        <end position="145"/>
    </location>
</feature>
<reference evidence="3" key="1">
    <citation type="submission" date="2020-08" db="EMBL/GenBank/DDBJ databases">
        <title>Genome public.</title>
        <authorList>
            <person name="Liu C."/>
            <person name="Sun Q."/>
        </authorList>
    </citation>
    <scope>NUCLEOTIDE SEQUENCE</scope>
    <source>
        <strain evidence="3">NSJ-50</strain>
    </source>
</reference>
<evidence type="ECO:0000256" key="1">
    <source>
        <dbReference type="ARBA" id="ARBA00005721"/>
    </source>
</evidence>
<gene>
    <name evidence="3" type="ORF">H8706_04100</name>
</gene>
<feature type="compositionally biased region" description="Basic and acidic residues" evidence="2">
    <location>
        <begin position="121"/>
        <end position="133"/>
    </location>
</feature>
<proteinExistence type="inferred from homology"/>